<proteinExistence type="predicted"/>
<dbReference type="EMBL" id="RAPY01000008">
    <property type="protein sequence ID" value="RKE42514.1"/>
    <property type="molecule type" value="Genomic_DNA"/>
</dbReference>
<feature type="transmembrane region" description="Helical" evidence="1">
    <location>
        <begin position="67"/>
        <end position="85"/>
    </location>
</feature>
<feature type="domain" description="FecR protein" evidence="2">
    <location>
        <begin position="160"/>
        <end position="255"/>
    </location>
</feature>
<dbReference type="InterPro" id="IPR032508">
    <property type="entry name" value="FecR_C"/>
</dbReference>
<protein>
    <submittedName>
        <fullName evidence="4">FecR family protein</fullName>
    </submittedName>
</protein>
<accession>A0A420ADB4</accession>
<name>A0A420ADB4_SPHD1</name>
<dbReference type="PANTHER" id="PTHR30273:SF2">
    <property type="entry name" value="PROTEIN FECR"/>
    <property type="match status" value="1"/>
</dbReference>
<dbReference type="InterPro" id="IPR012373">
    <property type="entry name" value="Ferrdict_sens_TM"/>
</dbReference>
<evidence type="ECO:0000313" key="4">
    <source>
        <dbReference type="EMBL" id="RKE42514.1"/>
    </source>
</evidence>
<dbReference type="RefSeq" id="WP_120261990.1">
    <property type="nucleotide sequence ID" value="NZ_RAPY01000008.1"/>
</dbReference>
<reference evidence="4 5" key="1">
    <citation type="submission" date="2018-09" db="EMBL/GenBank/DDBJ databases">
        <title>Genomic Encyclopedia of Type Strains, Phase III (KMG-III): the genomes of soil and plant-associated and newly described type strains.</title>
        <authorList>
            <person name="Whitman W."/>
        </authorList>
    </citation>
    <scope>NUCLEOTIDE SEQUENCE [LARGE SCALE GENOMIC DNA]</scope>
    <source>
        <strain evidence="4 5">CECT 7938</strain>
    </source>
</reference>
<dbReference type="Gene3D" id="2.60.120.1440">
    <property type="match status" value="1"/>
</dbReference>
<evidence type="ECO:0000313" key="5">
    <source>
        <dbReference type="Proteomes" id="UP000286246"/>
    </source>
</evidence>
<dbReference type="Proteomes" id="UP000286246">
    <property type="component" value="Unassembled WGS sequence"/>
</dbReference>
<dbReference type="OrthoDB" id="704085at2"/>
<dbReference type="AlphaFoldDB" id="A0A420ADB4"/>
<evidence type="ECO:0000256" key="1">
    <source>
        <dbReference type="SAM" id="Phobius"/>
    </source>
</evidence>
<dbReference type="Gene3D" id="3.55.50.30">
    <property type="match status" value="1"/>
</dbReference>
<keyword evidence="1" id="KW-1133">Transmembrane helix</keyword>
<dbReference type="Pfam" id="PF04773">
    <property type="entry name" value="FecR"/>
    <property type="match status" value="1"/>
</dbReference>
<comment type="caution">
    <text evidence="4">The sequence shown here is derived from an EMBL/GenBank/DDBJ whole genome shotgun (WGS) entry which is preliminary data.</text>
</comment>
<evidence type="ECO:0000259" key="2">
    <source>
        <dbReference type="Pfam" id="PF04773"/>
    </source>
</evidence>
<keyword evidence="1" id="KW-0812">Transmembrane</keyword>
<organism evidence="4 5">
    <name type="scientific">Sphingobacterium detergens</name>
    <dbReference type="NCBI Taxonomy" id="1145106"/>
    <lineage>
        <taxon>Bacteria</taxon>
        <taxon>Pseudomonadati</taxon>
        <taxon>Bacteroidota</taxon>
        <taxon>Sphingobacteriia</taxon>
        <taxon>Sphingobacteriales</taxon>
        <taxon>Sphingobacteriaceae</taxon>
        <taxon>Sphingobacterium</taxon>
    </lineage>
</organism>
<dbReference type="PIRSF" id="PIRSF018266">
    <property type="entry name" value="FecR"/>
    <property type="match status" value="1"/>
</dbReference>
<dbReference type="GO" id="GO:0016989">
    <property type="term" value="F:sigma factor antagonist activity"/>
    <property type="evidence" value="ECO:0007669"/>
    <property type="project" value="TreeGrafter"/>
</dbReference>
<keyword evidence="5" id="KW-1185">Reference proteome</keyword>
<dbReference type="Pfam" id="PF16344">
    <property type="entry name" value="FecR_C"/>
    <property type="match status" value="1"/>
</dbReference>
<dbReference type="InterPro" id="IPR006860">
    <property type="entry name" value="FecR"/>
</dbReference>
<evidence type="ECO:0000259" key="3">
    <source>
        <dbReference type="Pfam" id="PF16344"/>
    </source>
</evidence>
<feature type="domain" description="Protein FecR C-terminal" evidence="3">
    <location>
        <begin position="304"/>
        <end position="371"/>
    </location>
</feature>
<sequence length="372" mass="43113">MKIDDSLFARYQAGECSAEEIALVERWLDQLDRFPEPQDRQMLMLLENLDDKMPFIKKRKKQSRWKWLAAASIIVMLTTTVYIYWSQRAEHVRYASIDAIQAPIKSNAIVVLENNTEYDLDKLKPNDTLNAGSYRIVRTHDDQIIYLIDPAQKSKVVYNTIRTKTGGTAHVQLADGTQVWLNTNSELRYPISFRGDIREVALDGEGYFEVAKQERNHKRVPFFVRGDRQTIQVLGTKFNADFTANNETALLEGSVAFSDRGSSLEQSRKDQFSVRIRPNQVYDGKKIIEAKDITRYIDWKEGYFDLNEINMGQLSLKLRAWYGVDVRVDAQLAQVQLFGRVRRDKSLKEVLDLLSQVHPMQYTLKNNSIYIK</sequence>
<keyword evidence="1" id="KW-0472">Membrane</keyword>
<gene>
    <name evidence="4" type="ORF">DFQ12_5424</name>
</gene>
<dbReference type="PANTHER" id="PTHR30273">
    <property type="entry name" value="PERIPLASMIC SIGNAL SENSOR AND SIGMA FACTOR ACTIVATOR FECR-RELATED"/>
    <property type="match status" value="1"/>
</dbReference>